<dbReference type="InterPro" id="IPR022134">
    <property type="entry name" value="DUF3667"/>
</dbReference>
<keyword evidence="1" id="KW-0472">Membrane</keyword>
<keyword evidence="1" id="KW-0812">Transmembrane</keyword>
<proteinExistence type="predicted"/>
<reference evidence="2 3" key="1">
    <citation type="submission" date="2019-06" db="EMBL/GenBank/DDBJ databases">
        <title>Flavibacter putida gen. nov., sp. nov., a novel marine bacterium of the family Flavobacteriaceae isolated from coastal seawater.</title>
        <authorList>
            <person name="Feng X."/>
        </authorList>
    </citation>
    <scope>NUCLEOTIDE SEQUENCE [LARGE SCALE GENOMIC DNA]</scope>
    <source>
        <strain evidence="2 3">PLHSN227</strain>
    </source>
</reference>
<protein>
    <submittedName>
        <fullName evidence="2">DUF3667 domain-containing protein</fullName>
    </submittedName>
</protein>
<evidence type="ECO:0000313" key="3">
    <source>
        <dbReference type="Proteomes" id="UP000317169"/>
    </source>
</evidence>
<dbReference type="Proteomes" id="UP000317169">
    <property type="component" value="Unassembled WGS sequence"/>
</dbReference>
<feature type="transmembrane region" description="Helical" evidence="1">
    <location>
        <begin position="255"/>
        <end position="277"/>
    </location>
</feature>
<feature type="transmembrane region" description="Helical" evidence="1">
    <location>
        <begin position="283"/>
        <end position="302"/>
    </location>
</feature>
<sequence>MCVKKNKPNFKYRGEQCLNCGVPLYKTDRYCHYCGQLNSVKKLSLKSVLKEFFAGLFAYDSRIYKTFRKLLFQPGRLALDYVKGKRKTYVNPFRFFFSLAILFFILQSFQSDYFPTEESGFLNLKEANKTDEIDFAATNFKSTDLYKTEKELANLSFSKATKRRLNIYYVYHKHNKEHGPSIVLKNLDHASTTWNKFLFNKSKNFIELTENSKSFESYLYAKLPLFAFIIVPLLTLALWLIYYKTAYNYMEHLLFNYYLQAFNLILFGFFSLLTVIINADFPWFFFLLIYCWYFYKSLRNFYQQKTLKTIVKTVLLNVIFYILAAISILFSILGTFVIY</sequence>
<feature type="transmembrane region" description="Helical" evidence="1">
    <location>
        <begin position="314"/>
        <end position="338"/>
    </location>
</feature>
<evidence type="ECO:0000256" key="1">
    <source>
        <dbReference type="SAM" id="Phobius"/>
    </source>
</evidence>
<keyword evidence="3" id="KW-1185">Reference proteome</keyword>
<name>A0A507ZKG4_9FLAO</name>
<keyword evidence="1" id="KW-1133">Transmembrane helix</keyword>
<organism evidence="2 3">
    <name type="scientific">Haloflavibacter putidus</name>
    <dbReference type="NCBI Taxonomy" id="2576776"/>
    <lineage>
        <taxon>Bacteria</taxon>
        <taxon>Pseudomonadati</taxon>
        <taxon>Bacteroidota</taxon>
        <taxon>Flavobacteriia</taxon>
        <taxon>Flavobacteriales</taxon>
        <taxon>Flavobacteriaceae</taxon>
        <taxon>Haloflavibacter</taxon>
    </lineage>
</organism>
<feature type="transmembrane region" description="Helical" evidence="1">
    <location>
        <begin position="223"/>
        <end position="243"/>
    </location>
</feature>
<comment type="caution">
    <text evidence="2">The sequence shown here is derived from an EMBL/GenBank/DDBJ whole genome shotgun (WGS) entry which is preliminary data.</text>
</comment>
<dbReference type="Pfam" id="PF12412">
    <property type="entry name" value="DUF3667"/>
    <property type="match status" value="1"/>
</dbReference>
<feature type="transmembrane region" description="Helical" evidence="1">
    <location>
        <begin position="93"/>
        <end position="110"/>
    </location>
</feature>
<dbReference type="OrthoDB" id="675873at2"/>
<dbReference type="AlphaFoldDB" id="A0A507ZKG4"/>
<gene>
    <name evidence="2" type="ORF">FKR84_09505</name>
</gene>
<accession>A0A507ZKG4</accession>
<evidence type="ECO:0000313" key="2">
    <source>
        <dbReference type="EMBL" id="TQD37699.1"/>
    </source>
</evidence>
<dbReference type="EMBL" id="VIAR01000009">
    <property type="protein sequence ID" value="TQD37699.1"/>
    <property type="molecule type" value="Genomic_DNA"/>
</dbReference>